<name>A0A9X9WZ94_9PROT</name>
<dbReference type="InterPro" id="IPR022486">
    <property type="entry name" value="PPK2_PA0141"/>
</dbReference>
<dbReference type="PIRSF" id="PIRSF028756">
    <property type="entry name" value="PPK2_prd"/>
    <property type="match status" value="1"/>
</dbReference>
<comment type="caution">
    <text evidence="6">The sequence shown here is derived from an EMBL/GenBank/DDBJ whole genome shotgun (WGS) entry which is preliminary data.</text>
</comment>
<evidence type="ECO:0000256" key="1">
    <source>
        <dbReference type="ARBA" id="ARBA00009924"/>
    </source>
</evidence>
<comment type="function">
    <text evidence="4">Uses inorganic polyphosphate (polyP) as a donor to convert GDP to GTP or ADP to ATP.</text>
</comment>
<dbReference type="NCBIfam" id="TIGR03707">
    <property type="entry name" value="PPK2_P_aer"/>
    <property type="match status" value="1"/>
</dbReference>
<organism evidence="6 7">
    <name type="scientific">Neoroseomonas soli</name>
    <dbReference type="NCBI Taxonomy" id="1081025"/>
    <lineage>
        <taxon>Bacteria</taxon>
        <taxon>Pseudomonadati</taxon>
        <taxon>Pseudomonadota</taxon>
        <taxon>Alphaproteobacteria</taxon>
        <taxon>Acetobacterales</taxon>
        <taxon>Acetobacteraceae</taxon>
        <taxon>Neoroseomonas</taxon>
    </lineage>
</organism>
<dbReference type="GO" id="GO:0006793">
    <property type="term" value="P:phosphorus metabolic process"/>
    <property type="evidence" value="ECO:0007669"/>
    <property type="project" value="InterPro"/>
</dbReference>
<accession>A0A9X9WZ94</accession>
<evidence type="ECO:0000256" key="3">
    <source>
        <dbReference type="ARBA" id="ARBA00022777"/>
    </source>
</evidence>
<evidence type="ECO:0000313" key="6">
    <source>
        <dbReference type="EMBL" id="MBR0672473.1"/>
    </source>
</evidence>
<dbReference type="PANTHER" id="PTHR34383:SF1">
    <property type="entry name" value="ADP-POLYPHOSPHATE PHOSPHOTRANSFERASE"/>
    <property type="match status" value="1"/>
</dbReference>
<dbReference type="PANTHER" id="PTHR34383">
    <property type="entry name" value="POLYPHOSPHATE:AMP PHOSPHOTRANSFERASE-RELATED"/>
    <property type="match status" value="1"/>
</dbReference>
<keyword evidence="7" id="KW-1185">Reference proteome</keyword>
<evidence type="ECO:0000313" key="7">
    <source>
        <dbReference type="Proteomes" id="UP001138751"/>
    </source>
</evidence>
<reference evidence="6" key="2">
    <citation type="journal article" date="2021" name="Syst. Appl. Microbiol.">
        <title>Roseomonas hellenica sp. nov., isolated from roots of wild-growing Alkanna tinctoria.</title>
        <authorList>
            <person name="Rat A."/>
            <person name="Naranjo H.D."/>
            <person name="Lebbe L."/>
            <person name="Cnockaert M."/>
            <person name="Krigas N."/>
            <person name="Grigoriadou K."/>
            <person name="Maloupa E."/>
            <person name="Willems A."/>
        </authorList>
    </citation>
    <scope>NUCLEOTIDE SEQUENCE</scope>
    <source>
        <strain evidence="6">LMG 31231</strain>
    </source>
</reference>
<comment type="similarity">
    <text evidence="1 4">Belongs to the polyphosphate kinase 2 (PPK2) family. Class I subfamily.</text>
</comment>
<dbReference type="InterPro" id="IPR027417">
    <property type="entry name" value="P-loop_NTPase"/>
</dbReference>
<comment type="subunit">
    <text evidence="4">Homotetramer.</text>
</comment>
<dbReference type="Gene3D" id="3.40.50.300">
    <property type="entry name" value="P-loop containing nucleotide triphosphate hydrolases"/>
    <property type="match status" value="1"/>
</dbReference>
<keyword evidence="2 4" id="KW-0808">Transferase</keyword>
<dbReference type="EMBL" id="JAAEDM010000041">
    <property type="protein sequence ID" value="MBR0672473.1"/>
    <property type="molecule type" value="Genomic_DNA"/>
</dbReference>
<dbReference type="Proteomes" id="UP001138751">
    <property type="component" value="Unassembled WGS sequence"/>
</dbReference>
<gene>
    <name evidence="6" type="primary">ppk2</name>
    <name evidence="6" type="ORF">GXW76_14925</name>
</gene>
<feature type="domain" description="Polyphosphate kinase-2-related" evidence="5">
    <location>
        <begin position="18"/>
        <end position="242"/>
    </location>
</feature>
<keyword evidence="3 4" id="KW-0418">Kinase</keyword>
<dbReference type="AlphaFoldDB" id="A0A9X9WZ94"/>
<reference evidence="6" key="1">
    <citation type="submission" date="2020-01" db="EMBL/GenBank/DDBJ databases">
        <authorList>
            <person name="Rat A."/>
        </authorList>
    </citation>
    <scope>NUCLEOTIDE SEQUENCE</scope>
    <source>
        <strain evidence="6">LMG 31231</strain>
    </source>
</reference>
<dbReference type="GO" id="GO:0008976">
    <property type="term" value="F:polyphosphate kinase activity"/>
    <property type="evidence" value="ECO:0007669"/>
    <property type="project" value="UniProtKB-UniRule"/>
</dbReference>
<evidence type="ECO:0000259" key="5">
    <source>
        <dbReference type="Pfam" id="PF03976"/>
    </source>
</evidence>
<evidence type="ECO:0000256" key="2">
    <source>
        <dbReference type="ARBA" id="ARBA00022679"/>
    </source>
</evidence>
<dbReference type="InterPro" id="IPR016898">
    <property type="entry name" value="Polyphosphate_phosphotransfera"/>
</dbReference>
<dbReference type="EC" id="2.7.4.-" evidence="4"/>
<dbReference type="InterPro" id="IPR022488">
    <property type="entry name" value="PPK2-related"/>
</dbReference>
<evidence type="ECO:0000256" key="4">
    <source>
        <dbReference type="RuleBase" id="RU369062"/>
    </source>
</evidence>
<dbReference type="RefSeq" id="WP_211862889.1">
    <property type="nucleotide sequence ID" value="NZ_JAAEDM010000041.1"/>
</dbReference>
<proteinExistence type="inferred from homology"/>
<sequence>MKRRVPESKLTPSADRMAKKEYEMRLHKMQIELVKLQRHFITCDDKILVLIEGRDAAGKDGVIKRIVQHLSPRETRVVALGKPSERDQSSWYFQRFTGHLPTAREFVLFNRSWYNRAGVEKVMGFATEEQHEEFMDTVIEFERMLVKAGIKLIKYYLDISRDEQKRRLADRRRDPLKQWKISPIDETALKHWDAYSDARNEMLARTHNPTTPWTIVKADEKRSARLNLIANLLQRLHYADKDSSAIISNSDIVFNYQSSGLGVATLAP</sequence>
<dbReference type="Pfam" id="PF03976">
    <property type="entry name" value="PPK2"/>
    <property type="match status" value="1"/>
</dbReference>
<protein>
    <recommendedName>
        <fullName evidence="4">ADP/GDP-polyphosphate phosphotransferase</fullName>
        <ecNumber evidence="4">2.7.4.-</ecNumber>
    </recommendedName>
    <alternativeName>
        <fullName evidence="4">Polyphosphate kinase PPK2</fullName>
    </alternativeName>
</protein>
<dbReference type="SUPFAM" id="SSF52540">
    <property type="entry name" value="P-loop containing nucleoside triphosphate hydrolases"/>
    <property type="match status" value="1"/>
</dbReference>